<evidence type="ECO:0000313" key="19">
    <source>
        <dbReference type="Proteomes" id="UP001374579"/>
    </source>
</evidence>
<dbReference type="Proteomes" id="UP001374579">
    <property type="component" value="Unassembled WGS sequence"/>
</dbReference>
<keyword evidence="6" id="KW-0479">Metal-binding</keyword>
<keyword evidence="14" id="KW-0325">Glycoprotein</keyword>
<evidence type="ECO:0000256" key="12">
    <source>
        <dbReference type="ARBA" id="ARBA00023136"/>
    </source>
</evidence>
<evidence type="ECO:0000256" key="3">
    <source>
        <dbReference type="ARBA" id="ARBA00010609"/>
    </source>
</evidence>
<dbReference type="PANTHER" id="PTHR11709:SF504">
    <property type="entry name" value="PLASTOCYANIN-LIKE DOMAIN-CONTAINING PROTEIN"/>
    <property type="match status" value="1"/>
</dbReference>
<evidence type="ECO:0000256" key="4">
    <source>
        <dbReference type="ARBA" id="ARBA00022448"/>
    </source>
</evidence>
<dbReference type="FunFam" id="2.60.40.420:FF:000028">
    <property type="entry name" value="Ceruloplasmin"/>
    <property type="match status" value="2"/>
</dbReference>
<feature type="signal peptide" evidence="15">
    <location>
        <begin position="1"/>
        <end position="19"/>
    </location>
</feature>
<evidence type="ECO:0000256" key="11">
    <source>
        <dbReference type="ARBA" id="ARBA00023065"/>
    </source>
</evidence>
<gene>
    <name evidence="18" type="ORF">V1264_013522</name>
</gene>
<dbReference type="PROSITE" id="PS00079">
    <property type="entry name" value="MULTICOPPER_OXIDASE1"/>
    <property type="match status" value="2"/>
</dbReference>
<proteinExistence type="inferred from homology"/>
<keyword evidence="5" id="KW-0812">Transmembrane</keyword>
<evidence type="ECO:0000259" key="16">
    <source>
        <dbReference type="Pfam" id="PF07731"/>
    </source>
</evidence>
<evidence type="ECO:0000256" key="14">
    <source>
        <dbReference type="ARBA" id="ARBA00023180"/>
    </source>
</evidence>
<feature type="chain" id="PRO_5042875505" description="Hephaestin-like protein" evidence="15">
    <location>
        <begin position="20"/>
        <end position="1202"/>
    </location>
</feature>
<keyword evidence="12" id="KW-0472">Membrane</keyword>
<keyword evidence="4" id="KW-0813">Transport</keyword>
<dbReference type="GO" id="GO:0006826">
    <property type="term" value="P:iron ion transport"/>
    <property type="evidence" value="ECO:0007669"/>
    <property type="project" value="TreeGrafter"/>
</dbReference>
<evidence type="ECO:0000256" key="9">
    <source>
        <dbReference type="ARBA" id="ARBA00022989"/>
    </source>
</evidence>
<dbReference type="AlphaFoldDB" id="A0AAN9GIT0"/>
<evidence type="ECO:0000256" key="2">
    <source>
        <dbReference type="ARBA" id="ARBA00004167"/>
    </source>
</evidence>
<dbReference type="InterPro" id="IPR045087">
    <property type="entry name" value="Cu-oxidase_fam"/>
</dbReference>
<evidence type="ECO:0000256" key="1">
    <source>
        <dbReference type="ARBA" id="ARBA00001935"/>
    </source>
</evidence>
<dbReference type="PROSITE" id="PS00080">
    <property type="entry name" value="MULTICOPPER_OXIDASE2"/>
    <property type="match status" value="1"/>
</dbReference>
<dbReference type="InterPro" id="IPR011706">
    <property type="entry name" value="Cu-oxidase_C"/>
</dbReference>
<dbReference type="InterPro" id="IPR033138">
    <property type="entry name" value="Cu_oxidase_CS"/>
</dbReference>
<dbReference type="SUPFAM" id="SSF49503">
    <property type="entry name" value="Cupredoxins"/>
    <property type="match status" value="6"/>
</dbReference>
<evidence type="ECO:0008006" key="20">
    <source>
        <dbReference type="Google" id="ProtNLM"/>
    </source>
</evidence>
<comment type="cofactor">
    <cofactor evidence="1">
        <name>Cu cation</name>
        <dbReference type="ChEBI" id="CHEBI:23378"/>
    </cofactor>
</comment>
<evidence type="ECO:0000313" key="18">
    <source>
        <dbReference type="EMBL" id="KAK7109489.1"/>
    </source>
</evidence>
<keyword evidence="8" id="KW-0677">Repeat</keyword>
<comment type="caution">
    <text evidence="18">The sequence shown here is derived from an EMBL/GenBank/DDBJ whole genome shotgun (WGS) entry which is preliminary data.</text>
</comment>
<dbReference type="FunFam" id="2.60.40.420:FF:000002">
    <property type="entry name" value="Hephaestin like 1"/>
    <property type="match status" value="1"/>
</dbReference>
<keyword evidence="7 15" id="KW-0732">Signal</keyword>
<keyword evidence="10" id="KW-0560">Oxidoreductase</keyword>
<protein>
    <recommendedName>
        <fullName evidence="20">Hephaestin-like protein</fullName>
    </recommendedName>
</protein>
<dbReference type="InterPro" id="IPR011707">
    <property type="entry name" value="Cu-oxidase-like_N"/>
</dbReference>
<dbReference type="Pfam" id="PF07732">
    <property type="entry name" value="Cu-oxidase_3"/>
    <property type="match status" value="3"/>
</dbReference>
<comment type="subcellular location">
    <subcellularLocation>
        <location evidence="2">Membrane</location>
        <topology evidence="2">Single-pass membrane protein</topology>
    </subcellularLocation>
</comment>
<comment type="similarity">
    <text evidence="3">Belongs to the multicopper oxidase family.</text>
</comment>
<feature type="domain" description="Plastocyanin-like" evidence="17">
    <location>
        <begin position="89"/>
        <end position="197"/>
    </location>
</feature>
<accession>A0AAN9GIT0</accession>
<keyword evidence="19" id="KW-1185">Reference proteome</keyword>
<evidence type="ECO:0000256" key="7">
    <source>
        <dbReference type="ARBA" id="ARBA00022729"/>
    </source>
</evidence>
<evidence type="ECO:0000256" key="13">
    <source>
        <dbReference type="ARBA" id="ARBA00023157"/>
    </source>
</evidence>
<dbReference type="Pfam" id="PF07731">
    <property type="entry name" value="Cu-oxidase_2"/>
    <property type="match status" value="1"/>
</dbReference>
<evidence type="ECO:0000256" key="15">
    <source>
        <dbReference type="SAM" id="SignalP"/>
    </source>
</evidence>
<dbReference type="InterPro" id="IPR008972">
    <property type="entry name" value="Cupredoxin"/>
</dbReference>
<dbReference type="EMBL" id="JBAMIC010000003">
    <property type="protein sequence ID" value="KAK7109489.1"/>
    <property type="molecule type" value="Genomic_DNA"/>
</dbReference>
<organism evidence="18 19">
    <name type="scientific">Littorina saxatilis</name>
    <dbReference type="NCBI Taxonomy" id="31220"/>
    <lineage>
        <taxon>Eukaryota</taxon>
        <taxon>Metazoa</taxon>
        <taxon>Spiralia</taxon>
        <taxon>Lophotrochozoa</taxon>
        <taxon>Mollusca</taxon>
        <taxon>Gastropoda</taxon>
        <taxon>Caenogastropoda</taxon>
        <taxon>Littorinimorpha</taxon>
        <taxon>Littorinoidea</taxon>
        <taxon>Littorinidae</taxon>
        <taxon>Littorina</taxon>
    </lineage>
</organism>
<keyword evidence="13" id="KW-1015">Disulfide bond</keyword>
<reference evidence="18 19" key="1">
    <citation type="submission" date="2024-02" db="EMBL/GenBank/DDBJ databases">
        <title>Chromosome-scale genome assembly of the rough periwinkle Littorina saxatilis.</title>
        <authorList>
            <person name="De Jode A."/>
            <person name="Faria R."/>
            <person name="Formenti G."/>
            <person name="Sims Y."/>
            <person name="Smith T.P."/>
            <person name="Tracey A."/>
            <person name="Wood J.M.D."/>
            <person name="Zagrodzka Z.B."/>
            <person name="Johannesson K."/>
            <person name="Butlin R.K."/>
            <person name="Leder E.H."/>
        </authorList>
    </citation>
    <scope>NUCLEOTIDE SEQUENCE [LARGE SCALE GENOMIC DNA]</scope>
    <source>
        <strain evidence="18">Snail1</strain>
        <tissue evidence="18">Muscle</tissue>
    </source>
</reference>
<dbReference type="GO" id="GO:0016491">
    <property type="term" value="F:oxidoreductase activity"/>
    <property type="evidence" value="ECO:0007669"/>
    <property type="project" value="UniProtKB-KW"/>
</dbReference>
<evidence type="ECO:0000256" key="8">
    <source>
        <dbReference type="ARBA" id="ARBA00022737"/>
    </source>
</evidence>
<dbReference type="CDD" id="cd04200">
    <property type="entry name" value="CuRO_2_ceruloplasmin_like"/>
    <property type="match status" value="1"/>
</dbReference>
<feature type="domain" description="Plastocyanin-like" evidence="17">
    <location>
        <begin position="884"/>
        <end position="991"/>
    </location>
</feature>
<dbReference type="InterPro" id="IPR002355">
    <property type="entry name" value="Cu_oxidase_Cu_BS"/>
</dbReference>
<dbReference type="Gene3D" id="2.60.40.420">
    <property type="entry name" value="Cupredoxins - blue copper proteins"/>
    <property type="match status" value="5"/>
</dbReference>
<feature type="domain" description="Plastocyanin-like" evidence="16">
    <location>
        <begin position="1097"/>
        <end position="1197"/>
    </location>
</feature>
<evidence type="ECO:0000256" key="5">
    <source>
        <dbReference type="ARBA" id="ARBA00022692"/>
    </source>
</evidence>
<sequence length="1202" mass="133578">MLLPIVVVVLAVCSMGVESRTRTYYLAAVEMDWDYAPLGNCVNKDSLDSDPFIKQGPNRIGSVYRKILYRQFRDNSFSRQVASRSALGMLGPILRAETGDTIVVVFKNMAMSANRSLSVHPHGVQYNKDAEGALYVDQTTGTDKDDDGVAPGDVFRYVWQVRPSFAPTADDDACLPWAYHSHVASTRDVDSGLVGLLLTCKRGTLFTRGPKKDGRKDVAVEYPIYLDRTDENDSWLLQDNLHKCGNPSTCASLQNAGDKSFEESNHMSHVNGRMYGNLEGLEVTASRRSVFYFFSLNRGVTSVHFSGQVLKVNQHRVDSVTLFPATFVSGVMFPSNSGYWLMASRNVDSYAAGQQAYLHVKSKLNWPWGRKRRAAIEGSADDHNSTNVDTAEDSALELRRNRRHAEHVDVPADLELHGAADSVASRKASQSSVFFRRRPSVRRYYLGIEDYIWDYGPSGQNLYNGGSLNQSGSPSENYFTQGPHRIGGRYKKTRYILFSDSSFTTRVPRNQTEVHLGMLGPLLKAEVGETVEVQVKNMANRAYSFLPHGVQFTKDYEGFVYRNPATNQLEGRVVDPNESATYRFKVPDLGRDDLPCVTRSYHSALDPVKDINTGLVGPLLLCRRGQLSRMPRGKRIPDRRGSLHWFRSHEHLFLNFFTLDENLSWHLQDNINTFTSDPAGVDVNDSGFRSANRKHGINGRMFGNLEGLSVCRGDDVAWHIFGVGGEFDLHGVNFQGQTLEITGNTVNAKVVVPGTAMTLTSSPDTVGNWSVACRTNFHFLTGMTAKYEVKDCGGFEPQTSSLPDGVTRRYYVAAQEVMWDYAPVKRDLVTGEIFTDDSQKGYLFVKDNDEFIGSVYKKARYIEFTDHTFSTVKPRPAHQQHLGILGPVLKAEVGDVIEVVFFNNASRNYSMHPQGVQYSKVNEGAKYEDGAGLGGDSVSPGATFTYTWRVPERAGPGKNDPSCIAWMYYSSVNSVKDMSSGLVGPLLVCDRGTLGESDASQPGSGSSSSSFFSGNLLNDIQHHLQNTPISEILINLLSGKYNTSSSGSTSPRVDVDREFWMLYYVFDENLSWYLQDNIAQRAPQRADPKDPLFEASNRMNAINGLIYGNVDGLVMAEGDVVAWYLLGLGSSFDYHPVHFHGQTFTHRSDRTHRGDVLEVFPSTSSAVEMVCDNPGTWIVHCHFADHVGAGMEATYTILPAEP</sequence>
<dbReference type="PANTHER" id="PTHR11709">
    <property type="entry name" value="MULTI-COPPER OXIDASE"/>
    <property type="match status" value="1"/>
</dbReference>
<name>A0AAN9GIT0_9CAEN</name>
<keyword evidence="9" id="KW-1133">Transmembrane helix</keyword>
<dbReference type="GO" id="GO:0005507">
    <property type="term" value="F:copper ion binding"/>
    <property type="evidence" value="ECO:0007669"/>
    <property type="project" value="InterPro"/>
</dbReference>
<feature type="domain" description="Plastocyanin-like" evidence="17">
    <location>
        <begin position="510"/>
        <end position="620"/>
    </location>
</feature>
<evidence type="ECO:0000256" key="6">
    <source>
        <dbReference type="ARBA" id="ARBA00022723"/>
    </source>
</evidence>
<keyword evidence="11" id="KW-0406">Ion transport</keyword>
<evidence type="ECO:0000256" key="10">
    <source>
        <dbReference type="ARBA" id="ARBA00023002"/>
    </source>
</evidence>
<dbReference type="GO" id="GO:0005886">
    <property type="term" value="C:plasma membrane"/>
    <property type="evidence" value="ECO:0007669"/>
    <property type="project" value="TreeGrafter"/>
</dbReference>
<evidence type="ECO:0000259" key="17">
    <source>
        <dbReference type="Pfam" id="PF07732"/>
    </source>
</evidence>